<keyword evidence="6" id="KW-1185">Reference proteome</keyword>
<dbReference type="InterPro" id="IPR052700">
    <property type="entry name" value="Carb_kinase_PfkB-like"/>
</dbReference>
<comment type="caution">
    <text evidence="5">The sequence shown here is derived from an EMBL/GenBank/DDBJ whole genome shotgun (WGS) entry which is preliminary data.</text>
</comment>
<dbReference type="SUPFAM" id="SSF53613">
    <property type="entry name" value="Ribokinase-like"/>
    <property type="match status" value="1"/>
</dbReference>
<gene>
    <name evidence="5" type="ORF">ELQ94_02875</name>
</gene>
<dbReference type="InterPro" id="IPR011611">
    <property type="entry name" value="PfkB_dom"/>
</dbReference>
<dbReference type="AlphaFoldDB" id="A0A433JWH0"/>
<dbReference type="Gene3D" id="3.40.1190.20">
    <property type="match status" value="1"/>
</dbReference>
<proteinExistence type="inferred from homology"/>
<dbReference type="Proteomes" id="UP000274909">
    <property type="component" value="Unassembled WGS sequence"/>
</dbReference>
<evidence type="ECO:0000259" key="4">
    <source>
        <dbReference type="Pfam" id="PF00294"/>
    </source>
</evidence>
<name>A0A433JWH0_9MICO</name>
<feature type="domain" description="Carbohydrate kinase PfkB" evidence="4">
    <location>
        <begin position="11"/>
        <end position="302"/>
    </location>
</feature>
<reference evidence="5 6" key="1">
    <citation type="submission" date="2018-12" db="EMBL/GenBank/DDBJ databases">
        <authorList>
            <person name="Li F."/>
        </authorList>
    </citation>
    <scope>NUCLEOTIDE SEQUENCE [LARGE SCALE GENOMIC DNA]</scope>
    <source>
        <strain evidence="5 6">EGI 6500705</strain>
    </source>
</reference>
<accession>A0A433JWH0</accession>
<dbReference type="InterPro" id="IPR029056">
    <property type="entry name" value="Ribokinase-like"/>
</dbReference>
<protein>
    <submittedName>
        <fullName evidence="5">Sugar kinase</fullName>
    </submittedName>
</protein>
<dbReference type="GO" id="GO:0016301">
    <property type="term" value="F:kinase activity"/>
    <property type="evidence" value="ECO:0007669"/>
    <property type="project" value="UniProtKB-KW"/>
</dbReference>
<dbReference type="OrthoDB" id="9808601at2"/>
<keyword evidence="2" id="KW-0808">Transferase</keyword>
<evidence type="ECO:0000256" key="1">
    <source>
        <dbReference type="ARBA" id="ARBA00010688"/>
    </source>
</evidence>
<evidence type="ECO:0000313" key="5">
    <source>
        <dbReference type="EMBL" id="RUR03500.1"/>
    </source>
</evidence>
<sequence length="342" mass="36744">MFATRGRAAVMTDVLCIGEAMVLGVGADGDRLASAETVHLHVAGAEANVASGLAALGVPVEWWSRVGRDPFGERVVGELARRGVSCVDVARDADRPTGVYFKDSVGSRTSVHYYRAGSAASAMSTRDLPSLRLQERRLIHVTGITPALSPSCDELIDDVLSAPRSPLVSFDVNHRPALWPDVATAADRLRTLADRADLVFVGRDEGERLWGTSDAEGIRALLPSPSSVIVKDDDIEAVAFVRADGERDTIHRVPALSVRVVETVGAGDAFAAGYLASWLERTDVVQALRSGHLSAGLALLSASDVPTPLDPREFDRLRRLDDDGWKAVRLPLPLPTDERETE</sequence>
<keyword evidence="3 5" id="KW-0418">Kinase</keyword>
<dbReference type="EMBL" id="RZGZ01000001">
    <property type="protein sequence ID" value="RUR03500.1"/>
    <property type="molecule type" value="Genomic_DNA"/>
</dbReference>
<comment type="similarity">
    <text evidence="1">Belongs to the carbohydrate kinase PfkB family.</text>
</comment>
<organism evidence="5 6">
    <name type="scientific">Labedella endophytica</name>
    <dbReference type="NCBI Taxonomy" id="1523160"/>
    <lineage>
        <taxon>Bacteria</taxon>
        <taxon>Bacillati</taxon>
        <taxon>Actinomycetota</taxon>
        <taxon>Actinomycetes</taxon>
        <taxon>Micrococcales</taxon>
        <taxon>Microbacteriaceae</taxon>
        <taxon>Labedella</taxon>
    </lineage>
</organism>
<evidence type="ECO:0000256" key="2">
    <source>
        <dbReference type="ARBA" id="ARBA00022679"/>
    </source>
</evidence>
<evidence type="ECO:0000256" key="3">
    <source>
        <dbReference type="ARBA" id="ARBA00022777"/>
    </source>
</evidence>
<evidence type="ECO:0000313" key="6">
    <source>
        <dbReference type="Proteomes" id="UP000274909"/>
    </source>
</evidence>
<dbReference type="PANTHER" id="PTHR43320:SF2">
    <property type="entry name" value="2-DEHYDRO-3-DEOXYGLUCONOKINASE_2-DEHYDRO-3-DEOXYGALACTONOKINASE"/>
    <property type="match status" value="1"/>
</dbReference>
<dbReference type="PANTHER" id="PTHR43320">
    <property type="entry name" value="SUGAR KINASE"/>
    <property type="match status" value="1"/>
</dbReference>
<dbReference type="CDD" id="cd01166">
    <property type="entry name" value="KdgK"/>
    <property type="match status" value="1"/>
</dbReference>
<dbReference type="Pfam" id="PF00294">
    <property type="entry name" value="PfkB"/>
    <property type="match status" value="1"/>
</dbReference>